<evidence type="ECO:0000259" key="3">
    <source>
        <dbReference type="Pfam" id="PF01895"/>
    </source>
</evidence>
<comment type="subcellular location">
    <subcellularLocation>
        <location evidence="2">Cytoplasm</location>
    </subcellularLocation>
</comment>
<keyword evidence="2" id="KW-0813">Transport</keyword>
<dbReference type="PANTHER" id="PTHR42930">
    <property type="entry name" value="PHOSPHATE-SPECIFIC TRANSPORT SYSTEM ACCESSORY PROTEIN PHOU"/>
    <property type="match status" value="1"/>
</dbReference>
<sequence length="219" mass="24326">MRAVFQQELAEVQDRLVEISELVLDSIRDATTAFNSADVALADKVIAADPTIDELAVELDELSIEILYRQNPVARDLRIVVSALRMSASLERMGDLARHIAQLTRRRYPDHVAPESLRDTFTQMAAEDIHIAELLDQLLRTQDVELADKLIQGDDAVDALHAGVFDAVLSPDWQGEAEQTVDVTLASRFFERFGDHAASIAKKVQYLATGDWVPDDSSV</sequence>
<keyword evidence="2" id="KW-0963">Cytoplasm</keyword>
<dbReference type="EMBL" id="JBHSCN010000002">
    <property type="protein sequence ID" value="MFC4242297.1"/>
    <property type="molecule type" value="Genomic_DNA"/>
</dbReference>
<comment type="subunit">
    <text evidence="2">Homodimer.</text>
</comment>
<feature type="domain" description="PhoU" evidence="3">
    <location>
        <begin position="17"/>
        <end position="103"/>
    </location>
</feature>
<dbReference type="PIRSF" id="PIRSF003107">
    <property type="entry name" value="PhoU"/>
    <property type="match status" value="1"/>
</dbReference>
<evidence type="ECO:0000313" key="5">
    <source>
        <dbReference type="Proteomes" id="UP001595900"/>
    </source>
</evidence>
<keyword evidence="5" id="KW-1185">Reference proteome</keyword>
<dbReference type="InterPro" id="IPR038078">
    <property type="entry name" value="PhoU-like_sf"/>
</dbReference>
<evidence type="ECO:0000313" key="4">
    <source>
        <dbReference type="EMBL" id="MFC4242297.1"/>
    </source>
</evidence>
<feature type="domain" description="PhoU" evidence="3">
    <location>
        <begin position="122"/>
        <end position="204"/>
    </location>
</feature>
<name>A0ABV8Q2W6_9MICO</name>
<reference evidence="5" key="1">
    <citation type="journal article" date="2019" name="Int. J. Syst. Evol. Microbiol.">
        <title>The Global Catalogue of Microorganisms (GCM) 10K type strain sequencing project: providing services to taxonomists for standard genome sequencing and annotation.</title>
        <authorList>
            <consortium name="The Broad Institute Genomics Platform"/>
            <consortium name="The Broad Institute Genome Sequencing Center for Infectious Disease"/>
            <person name="Wu L."/>
            <person name="Ma J."/>
        </authorList>
    </citation>
    <scope>NUCLEOTIDE SEQUENCE [LARGE SCALE GENOMIC DNA]</scope>
    <source>
        <strain evidence="5">CGMCC 1.10363</strain>
    </source>
</reference>
<protein>
    <recommendedName>
        <fullName evidence="2">Phosphate-specific transport system accessory protein PhoU</fullName>
    </recommendedName>
</protein>
<comment type="caution">
    <text evidence="4">The sequence shown here is derived from an EMBL/GenBank/DDBJ whole genome shotgun (WGS) entry which is preliminary data.</text>
</comment>
<dbReference type="SUPFAM" id="SSF109755">
    <property type="entry name" value="PhoU-like"/>
    <property type="match status" value="1"/>
</dbReference>
<comment type="function">
    <text evidence="2">Plays a role in the regulation of phosphate uptake.</text>
</comment>
<accession>A0ABV8Q2W6</accession>
<keyword evidence="1 2" id="KW-0592">Phosphate transport</keyword>
<dbReference type="Pfam" id="PF01895">
    <property type="entry name" value="PhoU"/>
    <property type="match status" value="2"/>
</dbReference>
<dbReference type="PANTHER" id="PTHR42930:SF3">
    <property type="entry name" value="PHOSPHATE-SPECIFIC TRANSPORT SYSTEM ACCESSORY PROTEIN PHOU"/>
    <property type="match status" value="1"/>
</dbReference>
<dbReference type="InterPro" id="IPR028366">
    <property type="entry name" value="PhoU"/>
</dbReference>
<gene>
    <name evidence="4" type="primary">phoU</name>
    <name evidence="4" type="ORF">ACFOYW_02850</name>
</gene>
<dbReference type="RefSeq" id="WP_390227111.1">
    <property type="nucleotide sequence ID" value="NZ_JBHSCN010000002.1"/>
</dbReference>
<comment type="similarity">
    <text evidence="2">Belongs to the PhoU family.</text>
</comment>
<proteinExistence type="inferred from homology"/>
<dbReference type="Proteomes" id="UP001595900">
    <property type="component" value="Unassembled WGS sequence"/>
</dbReference>
<dbReference type="Gene3D" id="1.20.58.220">
    <property type="entry name" value="Phosphate transport system protein phou homolog 2, domain 2"/>
    <property type="match status" value="1"/>
</dbReference>
<evidence type="ECO:0000256" key="1">
    <source>
        <dbReference type="ARBA" id="ARBA00022592"/>
    </source>
</evidence>
<evidence type="ECO:0000256" key="2">
    <source>
        <dbReference type="PIRNR" id="PIRNR003107"/>
    </source>
</evidence>
<dbReference type="InterPro" id="IPR026022">
    <property type="entry name" value="PhoU_dom"/>
</dbReference>
<dbReference type="NCBIfam" id="TIGR02135">
    <property type="entry name" value="phoU_full"/>
    <property type="match status" value="1"/>
</dbReference>
<organism evidence="4 5">
    <name type="scientific">Gryllotalpicola reticulitermitis</name>
    <dbReference type="NCBI Taxonomy" id="1184153"/>
    <lineage>
        <taxon>Bacteria</taxon>
        <taxon>Bacillati</taxon>
        <taxon>Actinomycetota</taxon>
        <taxon>Actinomycetes</taxon>
        <taxon>Micrococcales</taxon>
        <taxon>Microbacteriaceae</taxon>
        <taxon>Gryllotalpicola</taxon>
    </lineage>
</organism>